<keyword evidence="10" id="KW-1003">Cell membrane</keyword>
<dbReference type="PANTHER" id="PTHR30570">
    <property type="entry name" value="PERIPLASMIC PHOSPHATE BINDING COMPONENT OF PHOSPHATE ABC TRANSPORTER"/>
    <property type="match status" value="1"/>
</dbReference>
<accession>A0A8J2VDS0</accession>
<protein>
    <recommendedName>
        <fullName evidence="10">Phosphate-binding protein</fullName>
    </recommendedName>
</protein>
<dbReference type="InterPro" id="IPR011862">
    <property type="entry name" value="Phos-bd"/>
</dbReference>
<dbReference type="GO" id="GO:0005886">
    <property type="term" value="C:plasma membrane"/>
    <property type="evidence" value="ECO:0007669"/>
    <property type="project" value="UniProtKB-SubCell"/>
</dbReference>
<evidence type="ECO:0000256" key="10">
    <source>
        <dbReference type="RuleBase" id="RU367119"/>
    </source>
</evidence>
<proteinExistence type="inferred from homology"/>
<comment type="subunit">
    <text evidence="4 10">The complex is composed of two ATP-binding proteins (PstB), two transmembrane proteins (PstC and PstA) and a solute-binding protein (PstS).</text>
</comment>
<dbReference type="AlphaFoldDB" id="A0A8J2VDS0"/>
<evidence type="ECO:0000256" key="5">
    <source>
        <dbReference type="ARBA" id="ARBA00022448"/>
    </source>
</evidence>
<evidence type="ECO:0000256" key="3">
    <source>
        <dbReference type="ARBA" id="ARBA00008725"/>
    </source>
</evidence>
<evidence type="ECO:0000256" key="11">
    <source>
        <dbReference type="SAM" id="MobiDB-lite"/>
    </source>
</evidence>
<dbReference type="Gene3D" id="3.40.190.10">
    <property type="entry name" value="Periplasmic binding protein-like II"/>
    <property type="match status" value="2"/>
</dbReference>
<dbReference type="PROSITE" id="PS51257">
    <property type="entry name" value="PROKAR_LIPOPROTEIN"/>
    <property type="match status" value="1"/>
</dbReference>
<keyword evidence="6 10" id="KW-0592">Phosphate transport</keyword>
<dbReference type="EMBL" id="BMHQ01000006">
    <property type="protein sequence ID" value="GGE17489.1"/>
    <property type="molecule type" value="Genomic_DNA"/>
</dbReference>
<comment type="subcellular location">
    <subcellularLocation>
        <location evidence="2 10">Cell membrane</location>
        <topology evidence="2 10">Lipid-anchor</topology>
    </subcellularLocation>
</comment>
<dbReference type="RefSeq" id="WP_188647656.1">
    <property type="nucleotide sequence ID" value="NZ_BMHQ01000006.1"/>
</dbReference>
<dbReference type="InterPro" id="IPR024370">
    <property type="entry name" value="PBP_domain"/>
</dbReference>
<feature type="compositionally biased region" description="Basic and acidic residues" evidence="11">
    <location>
        <begin position="96"/>
        <end position="107"/>
    </location>
</feature>
<comment type="function">
    <text evidence="1">Part of the ABC transporter complex PstSACB involved in phosphate import.</text>
</comment>
<evidence type="ECO:0000256" key="7">
    <source>
        <dbReference type="ARBA" id="ARBA00022729"/>
    </source>
</evidence>
<evidence type="ECO:0000313" key="14">
    <source>
        <dbReference type="Proteomes" id="UP000625210"/>
    </source>
</evidence>
<evidence type="ECO:0000256" key="8">
    <source>
        <dbReference type="ARBA" id="ARBA00023139"/>
    </source>
</evidence>
<reference evidence="13" key="1">
    <citation type="journal article" date="2014" name="Int. J. Syst. Evol. Microbiol.">
        <title>Complete genome sequence of Corynebacterium casei LMG S-19264T (=DSM 44701T), isolated from a smear-ripened cheese.</title>
        <authorList>
            <consortium name="US DOE Joint Genome Institute (JGI-PGF)"/>
            <person name="Walter F."/>
            <person name="Albersmeier A."/>
            <person name="Kalinowski J."/>
            <person name="Ruckert C."/>
        </authorList>
    </citation>
    <scope>NUCLEOTIDE SEQUENCE</scope>
    <source>
        <strain evidence="13">CGMCC 1.15179</strain>
    </source>
</reference>
<name>A0A8J2VDS0_9BACL</name>
<comment type="function">
    <text evidence="10">Involved in the system for phosphate transport across the cytoplasmic membrane.</text>
</comment>
<dbReference type="GO" id="GO:0006817">
    <property type="term" value="P:phosphate ion transport"/>
    <property type="evidence" value="ECO:0007669"/>
    <property type="project" value="UniProtKB-UniRule"/>
</dbReference>
<comment type="similarity">
    <text evidence="3 10">Belongs to the PstS family.</text>
</comment>
<dbReference type="SUPFAM" id="SSF53850">
    <property type="entry name" value="Periplasmic binding protein-like II"/>
    <property type="match status" value="1"/>
</dbReference>
<dbReference type="InterPro" id="IPR050811">
    <property type="entry name" value="Phosphate_ABC_transporter"/>
</dbReference>
<evidence type="ECO:0000259" key="12">
    <source>
        <dbReference type="Pfam" id="PF12849"/>
    </source>
</evidence>
<sequence length="314" mass="34343">MWKKSMLIAGVVAMSISVFAGCSSNAGQGSGGGNGSGLSGEIKIDGSSTVYPISQAVAEEFMKENPGVNVTVSQSGTGGGFEKWAKKETDLSDASRPIKDDEKAAAEKAGRKPVEIPVAYDGISVVVNKKNNFVDNLTFDQLKKIWEPNSKVKTWKDVNPKWPDKPIKLYGPGTSSGTFDFFTEKVVGEEGKSRTDYTQSEDDNTLVQGVAGDEFALGYFGYAYYEENKDQLKVVKVDGGKGAIEPSQDTIRDTSYPLSRPIFVYADQNDLKKKEIQEFLKYYLTVGKELVSEVGFIPLPDEEYKKGLDQLQSK</sequence>
<reference evidence="13" key="2">
    <citation type="submission" date="2020-09" db="EMBL/GenBank/DDBJ databases">
        <authorList>
            <person name="Sun Q."/>
            <person name="Zhou Y."/>
        </authorList>
    </citation>
    <scope>NUCLEOTIDE SEQUENCE</scope>
    <source>
        <strain evidence="13">CGMCC 1.15179</strain>
    </source>
</reference>
<evidence type="ECO:0000256" key="9">
    <source>
        <dbReference type="ARBA" id="ARBA00023288"/>
    </source>
</evidence>
<evidence type="ECO:0000256" key="4">
    <source>
        <dbReference type="ARBA" id="ARBA00011529"/>
    </source>
</evidence>
<keyword evidence="7 10" id="KW-0732">Signal</keyword>
<dbReference type="PANTHER" id="PTHR30570:SF1">
    <property type="entry name" value="PHOSPHATE-BINDING PROTEIN PSTS"/>
    <property type="match status" value="1"/>
</dbReference>
<feature type="domain" description="PBP" evidence="12">
    <location>
        <begin position="38"/>
        <end position="284"/>
    </location>
</feature>
<keyword evidence="8 10" id="KW-0564">Palmitate</keyword>
<evidence type="ECO:0000256" key="1">
    <source>
        <dbReference type="ARBA" id="ARBA00002841"/>
    </source>
</evidence>
<gene>
    <name evidence="13" type="ORF">GCM10011571_19000</name>
</gene>
<dbReference type="CDD" id="cd13654">
    <property type="entry name" value="PBP2_phosphate_like_2"/>
    <property type="match status" value="1"/>
</dbReference>
<comment type="caution">
    <text evidence="13">The sequence shown here is derived from an EMBL/GenBank/DDBJ whole genome shotgun (WGS) entry which is preliminary data.</text>
</comment>
<evidence type="ECO:0000256" key="6">
    <source>
        <dbReference type="ARBA" id="ARBA00022592"/>
    </source>
</evidence>
<dbReference type="GO" id="GO:0042301">
    <property type="term" value="F:phosphate ion binding"/>
    <property type="evidence" value="ECO:0007669"/>
    <property type="project" value="UniProtKB-UniRule"/>
</dbReference>
<keyword evidence="14" id="KW-1185">Reference proteome</keyword>
<dbReference type="Pfam" id="PF12849">
    <property type="entry name" value="PBP_like_2"/>
    <property type="match status" value="1"/>
</dbReference>
<feature type="chain" id="PRO_5039750453" description="Phosphate-binding protein" evidence="10">
    <location>
        <begin position="21"/>
        <end position="314"/>
    </location>
</feature>
<feature type="signal peptide" evidence="10">
    <location>
        <begin position="1"/>
        <end position="20"/>
    </location>
</feature>
<evidence type="ECO:0000313" key="13">
    <source>
        <dbReference type="EMBL" id="GGE17489.1"/>
    </source>
</evidence>
<dbReference type="NCBIfam" id="TIGR02136">
    <property type="entry name" value="ptsS_2"/>
    <property type="match status" value="1"/>
</dbReference>
<keyword evidence="9 10" id="KW-0449">Lipoprotein</keyword>
<keyword evidence="5 10" id="KW-0813">Transport</keyword>
<evidence type="ECO:0000256" key="2">
    <source>
        <dbReference type="ARBA" id="ARBA00004193"/>
    </source>
</evidence>
<feature type="region of interest" description="Disordered" evidence="11">
    <location>
        <begin position="87"/>
        <end position="107"/>
    </location>
</feature>
<organism evidence="13 14">
    <name type="scientific">Marinithermofilum abyssi</name>
    <dbReference type="NCBI Taxonomy" id="1571185"/>
    <lineage>
        <taxon>Bacteria</taxon>
        <taxon>Bacillati</taxon>
        <taxon>Bacillota</taxon>
        <taxon>Bacilli</taxon>
        <taxon>Bacillales</taxon>
        <taxon>Thermoactinomycetaceae</taxon>
        <taxon>Marinithermofilum</taxon>
    </lineage>
</organism>
<keyword evidence="10" id="KW-0472">Membrane</keyword>
<dbReference type="Proteomes" id="UP000625210">
    <property type="component" value="Unassembled WGS sequence"/>
</dbReference>